<gene>
    <name evidence="2" type="ORF">CLIB1423_07S01772</name>
</gene>
<reference evidence="2" key="1">
    <citation type="submission" date="2022-03" db="EMBL/GenBank/DDBJ databases">
        <authorList>
            <person name="Legras J.-L."/>
            <person name="Devillers H."/>
            <person name="Grondin C."/>
        </authorList>
    </citation>
    <scope>NUCLEOTIDE SEQUENCE</scope>
    <source>
        <strain evidence="2">CLIB 1423</strain>
    </source>
</reference>
<dbReference type="GO" id="GO:0032786">
    <property type="term" value="P:positive regulation of DNA-templated transcription, elongation"/>
    <property type="evidence" value="ECO:0007669"/>
    <property type="project" value="InterPro"/>
</dbReference>
<dbReference type="EMBL" id="CAKXYY010000007">
    <property type="protein sequence ID" value="CAH2352536.1"/>
    <property type="molecule type" value="Genomic_DNA"/>
</dbReference>
<comment type="caution">
    <text evidence="2">The sequence shown here is derived from an EMBL/GenBank/DDBJ whole genome shotgun (WGS) entry which is preliminary data.</text>
</comment>
<dbReference type="OrthoDB" id="21266at2759"/>
<name>A0A9P0VY47_9ASCO</name>
<dbReference type="InterPro" id="IPR006569">
    <property type="entry name" value="CID_dom"/>
</dbReference>
<accession>A0A9P0VY47</accession>
<keyword evidence="3" id="KW-1185">Reference proteome</keyword>
<dbReference type="Pfam" id="PF12350">
    <property type="entry name" value="CTK3_C"/>
    <property type="match status" value="1"/>
</dbReference>
<dbReference type="Proteomes" id="UP000837801">
    <property type="component" value="Unassembled WGS sequence"/>
</dbReference>
<feature type="domain" description="CID" evidence="1">
    <location>
        <begin position="2"/>
        <end position="160"/>
    </location>
</feature>
<dbReference type="PANTHER" id="PTHR28291">
    <property type="entry name" value="CTD KINASE SUBUNIT GAMMA"/>
    <property type="match status" value="1"/>
</dbReference>
<evidence type="ECO:0000313" key="2">
    <source>
        <dbReference type="EMBL" id="CAH2352536.1"/>
    </source>
</evidence>
<dbReference type="InterPro" id="IPR024638">
    <property type="entry name" value="Ctk3_N"/>
</dbReference>
<dbReference type="GO" id="GO:0045943">
    <property type="term" value="P:positive regulation of transcription by RNA polymerase I"/>
    <property type="evidence" value="ECO:0007669"/>
    <property type="project" value="TreeGrafter"/>
</dbReference>
<dbReference type="AlphaFoldDB" id="A0A9P0VY47"/>
<dbReference type="PROSITE" id="PS51391">
    <property type="entry name" value="CID"/>
    <property type="match status" value="1"/>
</dbReference>
<protein>
    <recommendedName>
        <fullName evidence="1">CID domain-containing protein</fullName>
    </recommendedName>
</protein>
<proteinExistence type="predicted"/>
<evidence type="ECO:0000259" key="1">
    <source>
        <dbReference type="PROSITE" id="PS51391"/>
    </source>
</evidence>
<dbReference type="GO" id="GO:0070692">
    <property type="term" value="C:CTDK-1 complex"/>
    <property type="evidence" value="ECO:0007669"/>
    <property type="project" value="InterPro"/>
</dbReference>
<sequence>MDSFETSTQFSQILRTLTPSMQSLIRGAHFALKYYQSEDYLVHTIVEVVDDPKVDLNTKSTIFQFIEVLVHESYTVSEQPKSVYNYPYVTALKSLLPKVLLQTLPGSNCSSLYNVYCNLKSISKTLKFNFEEYDIRFNSINESFTLEDEENIIANVEFPQVNEDDEVETQEPLITTWNLLIKKKKQSQYERLRLLRHKELCSGKLIEEDEMFNIRLGEKSQGGVQKKEADPQLLTKRQILARMEDDRESHKRSKEHLWMVSRPRDVNGVTEDEFLTSYWNKYKVMNEDEEKTLFADLEELNQLVAMSYKDKQF</sequence>
<dbReference type="InterPro" id="IPR042326">
    <property type="entry name" value="Ctk3"/>
</dbReference>
<evidence type="ECO:0000313" key="3">
    <source>
        <dbReference type="Proteomes" id="UP000837801"/>
    </source>
</evidence>
<dbReference type="InterPro" id="IPR024637">
    <property type="entry name" value="Ctk3_C"/>
</dbReference>
<dbReference type="PANTHER" id="PTHR28291:SF1">
    <property type="entry name" value="CTD KINASE SUBUNIT GAMMA"/>
    <property type="match status" value="1"/>
</dbReference>
<dbReference type="Pfam" id="PF12243">
    <property type="entry name" value="CTK3"/>
    <property type="match status" value="1"/>
</dbReference>
<organism evidence="2 3">
    <name type="scientific">[Candida] railenensis</name>
    <dbReference type="NCBI Taxonomy" id="45579"/>
    <lineage>
        <taxon>Eukaryota</taxon>
        <taxon>Fungi</taxon>
        <taxon>Dikarya</taxon>
        <taxon>Ascomycota</taxon>
        <taxon>Saccharomycotina</taxon>
        <taxon>Pichiomycetes</taxon>
        <taxon>Debaryomycetaceae</taxon>
        <taxon>Kurtzmaniella</taxon>
    </lineage>
</organism>